<proteinExistence type="predicted"/>
<dbReference type="Proteomes" id="UP000267096">
    <property type="component" value="Unassembled WGS sequence"/>
</dbReference>
<evidence type="ECO:0000313" key="3">
    <source>
        <dbReference type="WBParaSite" id="ASIM_0000354301-mRNA-1"/>
    </source>
</evidence>
<gene>
    <name evidence="1" type="ORF">ASIM_LOCUS3377</name>
</gene>
<dbReference type="AlphaFoldDB" id="A0A0M3J7J5"/>
<evidence type="ECO:0000313" key="1">
    <source>
        <dbReference type="EMBL" id="VDK21623.1"/>
    </source>
</evidence>
<organism evidence="3">
    <name type="scientific">Anisakis simplex</name>
    <name type="common">Herring worm</name>
    <dbReference type="NCBI Taxonomy" id="6269"/>
    <lineage>
        <taxon>Eukaryota</taxon>
        <taxon>Metazoa</taxon>
        <taxon>Ecdysozoa</taxon>
        <taxon>Nematoda</taxon>
        <taxon>Chromadorea</taxon>
        <taxon>Rhabditida</taxon>
        <taxon>Spirurina</taxon>
        <taxon>Ascaridomorpha</taxon>
        <taxon>Ascaridoidea</taxon>
        <taxon>Anisakidae</taxon>
        <taxon>Anisakis</taxon>
        <taxon>Anisakis simplex complex</taxon>
    </lineage>
</organism>
<protein>
    <submittedName>
        <fullName evidence="1 3">Uncharacterized protein</fullName>
    </submittedName>
</protein>
<sequence>MVKENGADESRTARLRAVVNMEEARSGRMLLRWKIGRLEGRCRMNHWKTEICVGGGDDVTLRFSDVK</sequence>
<reference evidence="1 2" key="2">
    <citation type="submission" date="2018-11" db="EMBL/GenBank/DDBJ databases">
        <authorList>
            <consortium name="Pathogen Informatics"/>
        </authorList>
    </citation>
    <scope>NUCLEOTIDE SEQUENCE [LARGE SCALE GENOMIC DNA]</scope>
</reference>
<dbReference type="EMBL" id="UYRR01005197">
    <property type="protein sequence ID" value="VDK21623.1"/>
    <property type="molecule type" value="Genomic_DNA"/>
</dbReference>
<accession>A0A0M3J7J5</accession>
<name>A0A0M3J7J5_ANISI</name>
<evidence type="ECO:0000313" key="2">
    <source>
        <dbReference type="Proteomes" id="UP000267096"/>
    </source>
</evidence>
<dbReference type="WBParaSite" id="ASIM_0000354301-mRNA-1">
    <property type="protein sequence ID" value="ASIM_0000354301-mRNA-1"/>
    <property type="gene ID" value="ASIM_0000354301"/>
</dbReference>
<reference evidence="3" key="1">
    <citation type="submission" date="2017-02" db="UniProtKB">
        <authorList>
            <consortium name="WormBaseParasite"/>
        </authorList>
    </citation>
    <scope>IDENTIFICATION</scope>
</reference>
<keyword evidence="2" id="KW-1185">Reference proteome</keyword>